<dbReference type="Pfam" id="PF01321">
    <property type="entry name" value="Creatinase_N"/>
    <property type="match status" value="1"/>
</dbReference>
<dbReference type="GO" id="GO:0046872">
    <property type="term" value="F:metal ion binding"/>
    <property type="evidence" value="ECO:0007669"/>
    <property type="project" value="UniProtKB-KW"/>
</dbReference>
<dbReference type="InterPro" id="IPR029149">
    <property type="entry name" value="Creatin/AminoP/Spt16_N"/>
</dbReference>
<dbReference type="Proteomes" id="UP000315399">
    <property type="component" value="Unassembled WGS sequence"/>
</dbReference>
<dbReference type="Pfam" id="PF00557">
    <property type="entry name" value="Peptidase_M24"/>
    <property type="match status" value="1"/>
</dbReference>
<sequence length="320" mass="35870">MDPKVFLMDYKRRRERVFRAVEERGLDGAIFISPENIFYFTGAPFVKGSVGKILYFDRGGTASIIVTDLDYQEVLDFVDDDSVEIIKTEFGERPSERLKKIAGRKIGFEEQQVSYSLYDYLRKDLELKPLDGLAEKMREVKDGEELRRMEEAQSITERALEEALQSLVGGMTEAEIASEVERRMRVLGAESYAFESIVASGERAVYPHGKPTRKRTEEGESVILDLGSRVEGYCSDMTRTLFVGRPKKVLRDVYDAVAQAQDEAIKAAKEGITGKELDGVARGILKEFGYERYFGHGLGHGVGIDVHESPSVSPRGGKVS</sequence>
<keyword evidence="1 3" id="KW-0479">Metal-binding</keyword>
<evidence type="ECO:0008006" key="8">
    <source>
        <dbReference type="Google" id="ProtNLM"/>
    </source>
</evidence>
<reference evidence="6 7" key="1">
    <citation type="journal article" date="2019" name="Nat. Microbiol.">
        <title>Expanding anaerobic alkane metabolism in the domain of Archaea.</title>
        <authorList>
            <person name="Wang Y."/>
            <person name="Wegener G."/>
            <person name="Hou J."/>
            <person name="Wang F."/>
            <person name="Xiao X."/>
        </authorList>
    </citation>
    <scope>NUCLEOTIDE SEQUENCE [LARGE SCALE GENOMIC DNA]</scope>
    <source>
        <strain evidence="6">WYZ-LMO10</strain>
    </source>
</reference>
<dbReference type="InterPro" id="IPR050659">
    <property type="entry name" value="Peptidase_M24B"/>
</dbReference>
<protein>
    <recommendedName>
        <fullName evidence="8">Aminopeptidase P family protein</fullName>
    </recommendedName>
</protein>
<dbReference type="InterPro" id="IPR036005">
    <property type="entry name" value="Creatinase/aminopeptidase-like"/>
</dbReference>
<feature type="domain" description="Creatinase N-terminal" evidence="5">
    <location>
        <begin position="13"/>
        <end position="140"/>
    </location>
</feature>
<organism evidence="6 7">
    <name type="scientific">Thermoproteota archaeon</name>
    <dbReference type="NCBI Taxonomy" id="2056631"/>
    <lineage>
        <taxon>Archaea</taxon>
        <taxon>Thermoproteota</taxon>
    </lineage>
</organism>
<dbReference type="PANTHER" id="PTHR46112:SF2">
    <property type="entry name" value="XAA-PRO AMINOPEPTIDASE P-RELATED"/>
    <property type="match status" value="1"/>
</dbReference>
<dbReference type="InterPro" id="IPR000994">
    <property type="entry name" value="Pept_M24"/>
</dbReference>
<dbReference type="InterPro" id="IPR001131">
    <property type="entry name" value="Peptidase_M24B_aminopep-P_CS"/>
</dbReference>
<name>A0A523BH42_9CREN</name>
<evidence type="ECO:0000256" key="3">
    <source>
        <dbReference type="RuleBase" id="RU000590"/>
    </source>
</evidence>
<dbReference type="Gene3D" id="3.90.230.10">
    <property type="entry name" value="Creatinase/methionine aminopeptidase superfamily"/>
    <property type="match status" value="1"/>
</dbReference>
<feature type="domain" description="Peptidase M24" evidence="4">
    <location>
        <begin position="148"/>
        <end position="314"/>
    </location>
</feature>
<keyword evidence="2" id="KW-0378">Hydrolase</keyword>
<evidence type="ECO:0000259" key="5">
    <source>
        <dbReference type="Pfam" id="PF01321"/>
    </source>
</evidence>
<evidence type="ECO:0000256" key="2">
    <source>
        <dbReference type="ARBA" id="ARBA00022801"/>
    </source>
</evidence>
<dbReference type="PROSITE" id="PS00491">
    <property type="entry name" value="PROLINE_PEPTIDASE"/>
    <property type="match status" value="1"/>
</dbReference>
<dbReference type="Gene3D" id="3.40.350.10">
    <property type="entry name" value="Creatinase/prolidase N-terminal domain"/>
    <property type="match status" value="1"/>
</dbReference>
<evidence type="ECO:0000256" key="1">
    <source>
        <dbReference type="ARBA" id="ARBA00022723"/>
    </source>
</evidence>
<proteinExistence type="inferred from homology"/>
<dbReference type="GO" id="GO:0016787">
    <property type="term" value="F:hydrolase activity"/>
    <property type="evidence" value="ECO:0007669"/>
    <property type="project" value="UniProtKB-KW"/>
</dbReference>
<comment type="similarity">
    <text evidence="3">Belongs to the peptidase M24B family.</text>
</comment>
<dbReference type="AlphaFoldDB" id="A0A523BH42"/>
<evidence type="ECO:0000313" key="6">
    <source>
        <dbReference type="EMBL" id="TDA40246.1"/>
    </source>
</evidence>
<accession>A0A523BH42</accession>
<evidence type="ECO:0000313" key="7">
    <source>
        <dbReference type="Proteomes" id="UP000315399"/>
    </source>
</evidence>
<dbReference type="PANTHER" id="PTHR46112">
    <property type="entry name" value="AMINOPEPTIDASE"/>
    <property type="match status" value="1"/>
</dbReference>
<evidence type="ECO:0000259" key="4">
    <source>
        <dbReference type="Pfam" id="PF00557"/>
    </source>
</evidence>
<comment type="caution">
    <text evidence="6">The sequence shown here is derived from an EMBL/GenBank/DDBJ whole genome shotgun (WGS) entry which is preliminary data.</text>
</comment>
<dbReference type="InterPro" id="IPR000587">
    <property type="entry name" value="Creatinase_N"/>
</dbReference>
<dbReference type="SUPFAM" id="SSF55920">
    <property type="entry name" value="Creatinase/aminopeptidase"/>
    <property type="match status" value="1"/>
</dbReference>
<gene>
    <name evidence="6" type="ORF">DSO08_00120</name>
</gene>
<dbReference type="SUPFAM" id="SSF53092">
    <property type="entry name" value="Creatinase/prolidase N-terminal domain"/>
    <property type="match status" value="1"/>
</dbReference>
<dbReference type="EMBL" id="QNVH01000001">
    <property type="protein sequence ID" value="TDA40246.1"/>
    <property type="molecule type" value="Genomic_DNA"/>
</dbReference>